<evidence type="ECO:0000256" key="5">
    <source>
        <dbReference type="ARBA" id="ARBA00022898"/>
    </source>
</evidence>
<dbReference type="Gene3D" id="3.90.1150.10">
    <property type="entry name" value="Aspartate Aminotransferase, domain 1"/>
    <property type="match status" value="1"/>
</dbReference>
<protein>
    <recommendedName>
        <fullName evidence="6">Aminotransferase</fullName>
        <ecNumber evidence="6">2.6.1.-</ecNumber>
    </recommendedName>
</protein>
<keyword evidence="3 6" id="KW-0032">Aminotransferase</keyword>
<keyword evidence="4 6" id="KW-0808">Transferase</keyword>
<comment type="caution">
    <text evidence="8">The sequence shown here is derived from an EMBL/GenBank/DDBJ whole genome shotgun (WGS) entry which is preliminary data.</text>
</comment>
<sequence length="388" mass="43797">MEHFINKQVKEIEISGIRKFSQLIEKYDQVVALTLGQPDFPTPEPIREAAKRAIDENKTTYTPNAGLVELRKAAADFIQSKYNLTYNPSDEVIVTVGASQALDVAFRTILTEGNEVILPAPIYPGYAPIITTCGAKPIFIDTSDDGFILTPERLEPYLTSNTRCIVLPYPNNPTGVTMSNEQIQALASFLKDRDIFIISDEIYSELRYDEKHQSIASFPGMREKTIIINGLSKSHSMTGWRIGFIFAPSYLSMQILKVHQYNVSCATSISQYAAIEALTSCIDSPLEMVTEYHKRRDYLLTRLEAMNLPCVKPNGAFYVFPSINEFNMDSMTFALRLVEEQRLAVIPGNAFSSFGDEYIRLSYSYSMEELENACDRLERFIVSLRSAK</sequence>
<dbReference type="GO" id="GO:0008483">
    <property type="term" value="F:transaminase activity"/>
    <property type="evidence" value="ECO:0007669"/>
    <property type="project" value="UniProtKB-KW"/>
</dbReference>
<dbReference type="InterPro" id="IPR015421">
    <property type="entry name" value="PyrdxlP-dep_Trfase_major"/>
</dbReference>
<dbReference type="PANTHER" id="PTHR46383:SF4">
    <property type="entry name" value="AMINOTRANSFERASE"/>
    <property type="match status" value="1"/>
</dbReference>
<dbReference type="CDD" id="cd00609">
    <property type="entry name" value="AAT_like"/>
    <property type="match status" value="1"/>
</dbReference>
<dbReference type="PANTHER" id="PTHR46383">
    <property type="entry name" value="ASPARTATE AMINOTRANSFERASE"/>
    <property type="match status" value="1"/>
</dbReference>
<dbReference type="InterPro" id="IPR004838">
    <property type="entry name" value="NHTrfase_class1_PyrdxlP-BS"/>
</dbReference>
<gene>
    <name evidence="8" type="ORF">J5Y03_05870</name>
</gene>
<dbReference type="RefSeq" id="WP_209403519.1">
    <property type="nucleotide sequence ID" value="NZ_JAGIYQ010000003.1"/>
</dbReference>
<dbReference type="InterPro" id="IPR004839">
    <property type="entry name" value="Aminotransferase_I/II_large"/>
</dbReference>
<dbReference type="InterPro" id="IPR015424">
    <property type="entry name" value="PyrdxlP-dep_Trfase"/>
</dbReference>
<dbReference type="Gene3D" id="3.40.640.10">
    <property type="entry name" value="Type I PLP-dependent aspartate aminotransferase-like (Major domain)"/>
    <property type="match status" value="1"/>
</dbReference>
<evidence type="ECO:0000256" key="6">
    <source>
        <dbReference type="RuleBase" id="RU000481"/>
    </source>
</evidence>
<dbReference type="GO" id="GO:0006520">
    <property type="term" value="P:amino acid metabolic process"/>
    <property type="evidence" value="ECO:0007669"/>
    <property type="project" value="InterPro"/>
</dbReference>
<dbReference type="PROSITE" id="PS00105">
    <property type="entry name" value="AA_TRANSFER_CLASS_1"/>
    <property type="match status" value="1"/>
</dbReference>
<keyword evidence="9" id="KW-1185">Reference proteome</keyword>
<organism evidence="8 9">
    <name type="scientific">Gottfriedia endophytica</name>
    <dbReference type="NCBI Taxonomy" id="2820819"/>
    <lineage>
        <taxon>Bacteria</taxon>
        <taxon>Bacillati</taxon>
        <taxon>Bacillota</taxon>
        <taxon>Bacilli</taxon>
        <taxon>Bacillales</taxon>
        <taxon>Bacillaceae</taxon>
        <taxon>Gottfriedia</taxon>
    </lineage>
</organism>
<dbReference type="Proteomes" id="UP000682134">
    <property type="component" value="Unassembled WGS sequence"/>
</dbReference>
<evidence type="ECO:0000256" key="4">
    <source>
        <dbReference type="ARBA" id="ARBA00022679"/>
    </source>
</evidence>
<dbReference type="Pfam" id="PF00155">
    <property type="entry name" value="Aminotran_1_2"/>
    <property type="match status" value="1"/>
</dbReference>
<comment type="cofactor">
    <cofactor evidence="1 6">
        <name>pyridoxal 5'-phosphate</name>
        <dbReference type="ChEBI" id="CHEBI:597326"/>
    </cofactor>
</comment>
<dbReference type="EC" id="2.6.1.-" evidence="6"/>
<evidence type="ECO:0000313" key="9">
    <source>
        <dbReference type="Proteomes" id="UP000682134"/>
    </source>
</evidence>
<dbReference type="InterPro" id="IPR050596">
    <property type="entry name" value="AspAT/PAT-like"/>
</dbReference>
<dbReference type="FunFam" id="3.40.640.10:FF:000033">
    <property type="entry name" value="Aspartate aminotransferase"/>
    <property type="match status" value="1"/>
</dbReference>
<evidence type="ECO:0000256" key="1">
    <source>
        <dbReference type="ARBA" id="ARBA00001933"/>
    </source>
</evidence>
<proteinExistence type="inferred from homology"/>
<keyword evidence="5" id="KW-0663">Pyridoxal phosphate</keyword>
<feature type="domain" description="Aminotransferase class I/classII large" evidence="7">
    <location>
        <begin position="29"/>
        <end position="377"/>
    </location>
</feature>
<dbReference type="NCBIfam" id="NF005817">
    <property type="entry name" value="PRK07683.1"/>
    <property type="match status" value="1"/>
</dbReference>
<evidence type="ECO:0000313" key="8">
    <source>
        <dbReference type="EMBL" id="MBP0724715.1"/>
    </source>
</evidence>
<dbReference type="SUPFAM" id="SSF53383">
    <property type="entry name" value="PLP-dependent transferases"/>
    <property type="match status" value="1"/>
</dbReference>
<dbReference type="AlphaFoldDB" id="A0A940SI78"/>
<dbReference type="InterPro" id="IPR015422">
    <property type="entry name" value="PyrdxlP-dep_Trfase_small"/>
</dbReference>
<name>A0A940SI78_9BACI</name>
<accession>A0A940SI78</accession>
<evidence type="ECO:0000256" key="2">
    <source>
        <dbReference type="ARBA" id="ARBA00007441"/>
    </source>
</evidence>
<evidence type="ECO:0000259" key="7">
    <source>
        <dbReference type="Pfam" id="PF00155"/>
    </source>
</evidence>
<dbReference type="EMBL" id="JAGIYQ010000003">
    <property type="protein sequence ID" value="MBP0724715.1"/>
    <property type="molecule type" value="Genomic_DNA"/>
</dbReference>
<reference evidence="8" key="1">
    <citation type="submission" date="2021-04" db="EMBL/GenBank/DDBJ databases">
        <title>Genome seq and assembly of Bacillus sp.</title>
        <authorList>
            <person name="Chhetri G."/>
        </authorList>
    </citation>
    <scope>NUCLEOTIDE SEQUENCE</scope>
    <source>
        <strain evidence="8">RG28</strain>
    </source>
</reference>
<dbReference type="GO" id="GO:0030170">
    <property type="term" value="F:pyridoxal phosphate binding"/>
    <property type="evidence" value="ECO:0007669"/>
    <property type="project" value="InterPro"/>
</dbReference>
<comment type="similarity">
    <text evidence="2 6">Belongs to the class-I pyridoxal-phosphate-dependent aminotransferase family.</text>
</comment>
<evidence type="ECO:0000256" key="3">
    <source>
        <dbReference type="ARBA" id="ARBA00022576"/>
    </source>
</evidence>